<evidence type="ECO:0008006" key="3">
    <source>
        <dbReference type="Google" id="ProtNLM"/>
    </source>
</evidence>
<dbReference type="PANTHER" id="PTHR40080">
    <property type="entry name" value="LMO1763 PROTEIN"/>
    <property type="match status" value="1"/>
</dbReference>
<proteinExistence type="predicted"/>
<dbReference type="PANTHER" id="PTHR40080:SF1">
    <property type="entry name" value="TRPR-LIKE PROTEIN YERC_YECD"/>
    <property type="match status" value="1"/>
</dbReference>
<dbReference type="EMBL" id="MGIJ01000001">
    <property type="protein sequence ID" value="OGM88721.1"/>
    <property type="molecule type" value="Genomic_DNA"/>
</dbReference>
<accession>A0A1F8DJC0</accession>
<reference evidence="1 2" key="1">
    <citation type="journal article" date="2016" name="Nat. Commun.">
        <title>Thousands of microbial genomes shed light on interconnected biogeochemical processes in an aquifer system.</title>
        <authorList>
            <person name="Anantharaman K."/>
            <person name="Brown C.T."/>
            <person name="Hug L.A."/>
            <person name="Sharon I."/>
            <person name="Castelle C.J."/>
            <person name="Probst A.J."/>
            <person name="Thomas B.C."/>
            <person name="Singh A."/>
            <person name="Wilkins M.J."/>
            <person name="Karaoz U."/>
            <person name="Brodie E.L."/>
            <person name="Williams K.H."/>
            <person name="Hubbard S.S."/>
            <person name="Banfield J.F."/>
        </authorList>
    </citation>
    <scope>NUCLEOTIDE SEQUENCE [LARGE SCALE GENOMIC DNA]</scope>
</reference>
<dbReference type="NCBIfam" id="TIGR02531">
    <property type="entry name" value="yecD_yerC"/>
    <property type="match status" value="1"/>
</dbReference>
<dbReference type="InterPro" id="IPR000831">
    <property type="entry name" value="Trp_repress"/>
</dbReference>
<dbReference type="InterPro" id="IPR010921">
    <property type="entry name" value="Trp_repressor/repl_initiator"/>
</dbReference>
<dbReference type="Gene3D" id="1.10.1270.10">
    <property type="entry name" value="TrpR-like"/>
    <property type="match status" value="1"/>
</dbReference>
<gene>
    <name evidence="1" type="ORF">A2614_00665</name>
</gene>
<dbReference type="Pfam" id="PF01371">
    <property type="entry name" value="Trp_repressor"/>
    <property type="match status" value="1"/>
</dbReference>
<dbReference type="InterPro" id="IPR038116">
    <property type="entry name" value="TrpR-like_sf"/>
</dbReference>
<organism evidence="1 2">
    <name type="scientific">Candidatus Woesebacteria bacterium RIFOXYD1_FULL_40_21</name>
    <dbReference type="NCBI Taxonomy" id="1802549"/>
    <lineage>
        <taxon>Bacteria</taxon>
        <taxon>Candidatus Woeseibacteriota</taxon>
    </lineage>
</organism>
<evidence type="ECO:0000313" key="2">
    <source>
        <dbReference type="Proteomes" id="UP000178803"/>
    </source>
</evidence>
<dbReference type="AlphaFoldDB" id="A0A1F8DJC0"/>
<sequence>MGRTTFYHKPKRVEKLSRNEQMELMFDLINSFRIVKEPIETANFLQDLLTAKEIKNLAKRLRIAKLLLADNTFEEIVRTLHVSYATITKVSMWLSQGGKGLEEVISKLPVKYDMPKNLPPIPLEFQLPNALFALVQYTKAKSQNSRLEKFLEGVKGKEATDRSLKEAFSEEFKRKPRN</sequence>
<protein>
    <recommendedName>
        <fullName evidence="3">TrpR like protein, YerC/YecD</fullName>
    </recommendedName>
</protein>
<comment type="caution">
    <text evidence="1">The sequence shown here is derived from an EMBL/GenBank/DDBJ whole genome shotgun (WGS) entry which is preliminary data.</text>
</comment>
<dbReference type="SUPFAM" id="SSF48295">
    <property type="entry name" value="TrpR-like"/>
    <property type="match status" value="1"/>
</dbReference>
<name>A0A1F8DJC0_9BACT</name>
<dbReference type="InterPro" id="IPR013368">
    <property type="entry name" value="YecD_YerC"/>
</dbReference>
<evidence type="ECO:0000313" key="1">
    <source>
        <dbReference type="EMBL" id="OGM88721.1"/>
    </source>
</evidence>
<dbReference type="GO" id="GO:0003700">
    <property type="term" value="F:DNA-binding transcription factor activity"/>
    <property type="evidence" value="ECO:0007669"/>
    <property type="project" value="InterPro"/>
</dbReference>
<dbReference type="GO" id="GO:0043565">
    <property type="term" value="F:sequence-specific DNA binding"/>
    <property type="evidence" value="ECO:0007669"/>
    <property type="project" value="InterPro"/>
</dbReference>
<dbReference type="Proteomes" id="UP000178803">
    <property type="component" value="Unassembled WGS sequence"/>
</dbReference>